<name>A0ABW3CDP0_9ACTN</name>
<evidence type="ECO:0000313" key="2">
    <source>
        <dbReference type="Proteomes" id="UP001597083"/>
    </source>
</evidence>
<organism evidence="1 2">
    <name type="scientific">Actinomadura adrarensis</name>
    <dbReference type="NCBI Taxonomy" id="1819600"/>
    <lineage>
        <taxon>Bacteria</taxon>
        <taxon>Bacillati</taxon>
        <taxon>Actinomycetota</taxon>
        <taxon>Actinomycetes</taxon>
        <taxon>Streptosporangiales</taxon>
        <taxon>Thermomonosporaceae</taxon>
        <taxon>Actinomadura</taxon>
    </lineage>
</organism>
<reference evidence="2" key="1">
    <citation type="journal article" date="2019" name="Int. J. Syst. Evol. Microbiol.">
        <title>The Global Catalogue of Microorganisms (GCM) 10K type strain sequencing project: providing services to taxonomists for standard genome sequencing and annotation.</title>
        <authorList>
            <consortium name="The Broad Institute Genomics Platform"/>
            <consortium name="The Broad Institute Genome Sequencing Center for Infectious Disease"/>
            <person name="Wu L."/>
            <person name="Ma J."/>
        </authorList>
    </citation>
    <scope>NUCLEOTIDE SEQUENCE [LARGE SCALE GENOMIC DNA]</scope>
    <source>
        <strain evidence="2">JCM 31696</strain>
    </source>
</reference>
<dbReference type="Proteomes" id="UP001597083">
    <property type="component" value="Unassembled WGS sequence"/>
</dbReference>
<proteinExistence type="predicted"/>
<gene>
    <name evidence="1" type="ORF">ACFQ07_10490</name>
</gene>
<comment type="caution">
    <text evidence="1">The sequence shown here is derived from an EMBL/GenBank/DDBJ whole genome shotgun (WGS) entry which is preliminary data.</text>
</comment>
<evidence type="ECO:0008006" key="3">
    <source>
        <dbReference type="Google" id="ProtNLM"/>
    </source>
</evidence>
<sequence>MPCTQTTDCNEPDDTLTVSIPADIKARMVADAQARGITVDEMVTAAFDRIGNRICPTIATG</sequence>
<dbReference type="EMBL" id="JBHTIR010001521">
    <property type="protein sequence ID" value="MFD0852655.1"/>
    <property type="molecule type" value="Genomic_DNA"/>
</dbReference>
<accession>A0ABW3CDP0</accession>
<evidence type="ECO:0000313" key="1">
    <source>
        <dbReference type="EMBL" id="MFD0852655.1"/>
    </source>
</evidence>
<protein>
    <recommendedName>
        <fullName evidence="3">CopG family transcriptional regulator</fullName>
    </recommendedName>
</protein>
<keyword evidence="2" id="KW-1185">Reference proteome</keyword>